<comment type="similarity">
    <text evidence="9">In the C-terminal section; belongs to the helicase family. RecG subfamily.</text>
</comment>
<dbReference type="Gene3D" id="2.40.10.170">
    <property type="match status" value="1"/>
</dbReference>
<dbReference type="InterPro" id="IPR037235">
    <property type="entry name" value="TRCF-like_C_D7"/>
</dbReference>
<feature type="domain" description="Helicase ATP-binding" evidence="10">
    <location>
        <begin position="580"/>
        <end position="741"/>
    </location>
</feature>
<dbReference type="InterPro" id="IPR041471">
    <property type="entry name" value="UvrB_inter"/>
</dbReference>
<dbReference type="RefSeq" id="WP_009532894.1">
    <property type="nucleotide sequence ID" value="NZ_JH590862.1"/>
</dbReference>
<keyword evidence="8 9" id="KW-0234">DNA repair</keyword>
<dbReference type="GO" id="GO:0005524">
    <property type="term" value="F:ATP binding"/>
    <property type="evidence" value="ECO:0007669"/>
    <property type="project" value="UniProtKB-UniRule"/>
</dbReference>
<dbReference type="PANTHER" id="PTHR47964:SF1">
    <property type="entry name" value="ATP-DEPENDENT DNA HELICASE HOMOLOG RECG, CHLOROPLASTIC"/>
    <property type="match status" value="1"/>
</dbReference>
<dbReference type="Gene3D" id="3.90.1150.50">
    <property type="entry name" value="Transcription-repair-coupling factor, D7 domain"/>
    <property type="match status" value="1"/>
</dbReference>
<protein>
    <recommendedName>
        <fullName evidence="9">Transcription-repair-coupling factor</fullName>
        <shortName evidence="9">TRCF</shortName>
        <ecNumber evidence="9">3.6.4.-</ecNumber>
    </recommendedName>
</protein>
<dbReference type="SMART" id="SM01058">
    <property type="entry name" value="CarD_TRCF"/>
    <property type="match status" value="1"/>
</dbReference>
<evidence type="ECO:0000256" key="5">
    <source>
        <dbReference type="ARBA" id="ARBA00022806"/>
    </source>
</evidence>
<dbReference type="HAMAP" id="MF_00969">
    <property type="entry name" value="TRCF"/>
    <property type="match status" value="1"/>
</dbReference>
<dbReference type="Gene3D" id="3.40.50.300">
    <property type="entry name" value="P-loop containing nucleotide triphosphate hydrolases"/>
    <property type="match status" value="2"/>
</dbReference>
<evidence type="ECO:0000256" key="1">
    <source>
        <dbReference type="ARBA" id="ARBA00022490"/>
    </source>
</evidence>
<dbReference type="SUPFAM" id="SSF52540">
    <property type="entry name" value="P-loop containing nucleoside triphosphate hydrolases"/>
    <property type="match status" value="3"/>
</dbReference>
<dbReference type="Proteomes" id="UP000018466">
    <property type="component" value="Unassembled WGS sequence"/>
</dbReference>
<keyword evidence="1 9" id="KW-0963">Cytoplasm</keyword>
<dbReference type="InterPro" id="IPR004576">
    <property type="entry name" value="Mfd"/>
</dbReference>
<feature type="domain" description="Helicase C-terminal" evidence="11">
    <location>
        <begin position="755"/>
        <end position="916"/>
    </location>
</feature>
<dbReference type="Pfam" id="PF00270">
    <property type="entry name" value="DEAD"/>
    <property type="match status" value="1"/>
</dbReference>
<keyword evidence="6 9" id="KW-0067">ATP-binding</keyword>
<dbReference type="GO" id="GO:0003684">
    <property type="term" value="F:damaged DNA binding"/>
    <property type="evidence" value="ECO:0007669"/>
    <property type="project" value="InterPro"/>
</dbReference>
<dbReference type="EC" id="3.6.4.-" evidence="9"/>
<dbReference type="PANTHER" id="PTHR47964">
    <property type="entry name" value="ATP-DEPENDENT DNA HELICASE HOMOLOG RECG, CHLOROPLASTIC"/>
    <property type="match status" value="1"/>
</dbReference>
<evidence type="ECO:0000256" key="7">
    <source>
        <dbReference type="ARBA" id="ARBA00023125"/>
    </source>
</evidence>
<evidence type="ECO:0000259" key="11">
    <source>
        <dbReference type="PROSITE" id="PS51194"/>
    </source>
</evidence>
<organism evidence="12 13">
    <name type="scientific">Stomatobaculum longum</name>
    <dbReference type="NCBI Taxonomy" id="796942"/>
    <lineage>
        <taxon>Bacteria</taxon>
        <taxon>Bacillati</taxon>
        <taxon>Bacillota</taxon>
        <taxon>Clostridia</taxon>
        <taxon>Lachnospirales</taxon>
        <taxon>Lachnospiraceae</taxon>
        <taxon>Stomatobaculum</taxon>
    </lineage>
</organism>
<dbReference type="InterPro" id="IPR027417">
    <property type="entry name" value="P-loop_NTPase"/>
</dbReference>
<evidence type="ECO:0000259" key="10">
    <source>
        <dbReference type="PROSITE" id="PS51192"/>
    </source>
</evidence>
<keyword evidence="4 9" id="KW-0378">Hydrolase</keyword>
<name>A0AA36Y5V3_9FIRM</name>
<dbReference type="InterPro" id="IPR036101">
    <property type="entry name" value="CarD-like/TRCF_RID_sf"/>
</dbReference>
<evidence type="ECO:0000256" key="9">
    <source>
        <dbReference type="HAMAP-Rule" id="MF_00969"/>
    </source>
</evidence>
<dbReference type="GeneID" id="86940818"/>
<evidence type="ECO:0000256" key="3">
    <source>
        <dbReference type="ARBA" id="ARBA00022763"/>
    </source>
</evidence>
<keyword evidence="3 9" id="KW-0227">DNA damage</keyword>
<dbReference type="GO" id="GO:0005737">
    <property type="term" value="C:cytoplasm"/>
    <property type="evidence" value="ECO:0007669"/>
    <property type="project" value="UniProtKB-SubCell"/>
</dbReference>
<dbReference type="GO" id="GO:0000716">
    <property type="term" value="P:transcription-coupled nucleotide-excision repair, DNA damage recognition"/>
    <property type="evidence" value="ECO:0007669"/>
    <property type="project" value="UniProtKB-UniRule"/>
</dbReference>
<dbReference type="Gene3D" id="3.30.2060.10">
    <property type="entry name" value="Penicillin-binding protein 1b domain"/>
    <property type="match status" value="1"/>
</dbReference>
<dbReference type="InterPro" id="IPR003711">
    <property type="entry name" value="CarD-like/TRCF_RID"/>
</dbReference>
<dbReference type="PROSITE" id="PS51192">
    <property type="entry name" value="HELICASE_ATP_BIND_1"/>
    <property type="match status" value="1"/>
</dbReference>
<dbReference type="SUPFAM" id="SSF143517">
    <property type="entry name" value="TRCF domain-like"/>
    <property type="match status" value="1"/>
</dbReference>
<dbReference type="GO" id="GO:0003678">
    <property type="term" value="F:DNA helicase activity"/>
    <property type="evidence" value="ECO:0007669"/>
    <property type="project" value="TreeGrafter"/>
</dbReference>
<dbReference type="EMBL" id="AGEL01000006">
    <property type="protein sequence ID" value="EHO17462.1"/>
    <property type="molecule type" value="Genomic_DNA"/>
</dbReference>
<dbReference type="NCBIfam" id="TIGR00580">
    <property type="entry name" value="mfd"/>
    <property type="match status" value="1"/>
</dbReference>
<keyword evidence="2 9" id="KW-0547">Nucleotide-binding</keyword>
<dbReference type="InterPro" id="IPR011545">
    <property type="entry name" value="DEAD/DEAH_box_helicase_dom"/>
</dbReference>
<comment type="subcellular location">
    <subcellularLocation>
        <location evidence="9">Cytoplasm</location>
    </subcellularLocation>
</comment>
<keyword evidence="13" id="KW-1185">Reference proteome</keyword>
<dbReference type="InterPro" id="IPR047112">
    <property type="entry name" value="RecG/Mfd"/>
</dbReference>
<dbReference type="InterPro" id="IPR005118">
    <property type="entry name" value="TRCF_C"/>
</dbReference>
<dbReference type="InterPro" id="IPR014001">
    <property type="entry name" value="Helicase_ATP-bd"/>
</dbReference>
<comment type="caution">
    <text evidence="12">The sequence shown here is derived from an EMBL/GenBank/DDBJ whole genome shotgun (WGS) entry which is preliminary data.</text>
</comment>
<dbReference type="PROSITE" id="PS51194">
    <property type="entry name" value="HELICASE_CTER"/>
    <property type="match status" value="1"/>
</dbReference>
<dbReference type="Pfam" id="PF00271">
    <property type="entry name" value="Helicase_C"/>
    <property type="match status" value="1"/>
</dbReference>
<evidence type="ECO:0000313" key="12">
    <source>
        <dbReference type="EMBL" id="EHO17462.1"/>
    </source>
</evidence>
<keyword evidence="7 9" id="KW-0238">DNA-binding</keyword>
<accession>A0AA36Y5V3</accession>
<dbReference type="Pfam" id="PF03461">
    <property type="entry name" value="TRCF"/>
    <property type="match status" value="1"/>
</dbReference>
<dbReference type="SUPFAM" id="SSF141259">
    <property type="entry name" value="CarD-like"/>
    <property type="match status" value="1"/>
</dbReference>
<evidence type="ECO:0000256" key="8">
    <source>
        <dbReference type="ARBA" id="ARBA00023204"/>
    </source>
</evidence>
<dbReference type="CDD" id="cd17991">
    <property type="entry name" value="DEXHc_TRCF"/>
    <property type="match status" value="1"/>
</dbReference>
<dbReference type="SMART" id="SM00490">
    <property type="entry name" value="HELICc"/>
    <property type="match status" value="1"/>
</dbReference>
<dbReference type="GO" id="GO:0006355">
    <property type="term" value="P:regulation of DNA-templated transcription"/>
    <property type="evidence" value="ECO:0007669"/>
    <property type="project" value="UniProtKB-UniRule"/>
</dbReference>
<dbReference type="SMART" id="SM00487">
    <property type="entry name" value="DEXDc"/>
    <property type="match status" value="1"/>
</dbReference>
<comment type="similarity">
    <text evidence="9">In the N-terminal section; belongs to the UvrB family.</text>
</comment>
<proteinExistence type="inferred from homology"/>
<evidence type="ECO:0000256" key="6">
    <source>
        <dbReference type="ARBA" id="ARBA00022840"/>
    </source>
</evidence>
<gene>
    <name evidence="9" type="primary">mfd</name>
    <name evidence="12" type="ORF">HMPREF9623_01061</name>
</gene>
<evidence type="ECO:0000313" key="13">
    <source>
        <dbReference type="Proteomes" id="UP000018466"/>
    </source>
</evidence>
<dbReference type="InterPro" id="IPR001650">
    <property type="entry name" value="Helicase_C-like"/>
</dbReference>
<dbReference type="SMART" id="SM00982">
    <property type="entry name" value="TRCF"/>
    <property type="match status" value="1"/>
</dbReference>
<comment type="function">
    <text evidence="9">Couples transcription and DNA repair by recognizing RNA polymerase (RNAP) stalled at DNA lesions. Mediates ATP-dependent release of RNAP and its truncated transcript from the DNA, and recruitment of nucleotide excision repair machinery to the damaged site.</text>
</comment>
<sequence>MSRFRNPLQALDVYRALTEKLRRREGPVLVSGLADAAKGQFAEALGDYRYPLKLLVTYDEVRARELQEDLQSFGADPLLYPAKDLLFFAADVRSNELSALRIDIRRRIAESGSGFVVTTIDALMDKLEAPERFLRRCLRIAASDRLQLGETAKKLAALGYERTAEVDGRGQFSVRGGILDVFPVTGDAPVRIELWDDEIDSMRYFDAETQRSTEPAEEIRIYPAQEELLGGSDSFLRYFSGDNSLLILDEPARLRERAREVEREYLESAAGKAESQQAAEAIVTADLLFEDLQSSRTVCLAGLDTRLPDFKIRSEFSIAAKSVASFPGNFDLLLEDLRRYRRERWAVILMTPSRTRARRLAENLRSYELSAYCPDEGDIELPAAEPGSILLLQGKLHRGFEYPLLRFALLAESDLFGRRKEKKPRKRKTEQAGSRISALSELSVGDYVVHEENGLGIYRGVEKIETDGVARDYIKIEYKDGDNFYVPATRLDAIQKYASAEAVVPKLNRLGSPEWSRTKTRVKRAVREIAKELVTLYAARLKEKGHRYGPDTVWQTEFEELFPYAETGDQLQAIADVKEDLEEGKIMDRLVCGDVGYGKTEIALRAAFKVVQEGYQVVFLVPTTILAQQHYNNFSQRLKDFPVRIDLLCRFRSAAEQKKTLADFSRGTVDILIGTHRVLSKDIKPHKLGLLIIDEEQRFGVAHKEKVKQLRKDVNVLTLSATPIPRTLHMSLAGIRELSVLSEPPQDRQPVQTYVMEQNPAIVREAVQRELNRGGQVYYVCNKISRLPEIAAKLAAELPDAEVAYAHGKMQERELERIMLDFMNGEIDVLVTTTIIETGLDIPNVNTIIIEQADRFGLSQLYQLRGRVGRSSRIGYAFLLYQRGKLLREEAEKRLRAIREFTELGSGIRIAMRDLEIRGAGNVLGAEQHGHMQAVGYDLYCKLLNQAVRRLTGQEAAEEEETVRATVEAEASAYIPDSYVKSEEQKLDLYQRIALIQNEEDEREMQDELIDRFGDMPIEVTNLLLIARIRAVAEKVRASEVKVKRESARITMSETAVLDTEKLPALLSDYAGHLSVRPARPVEFLLTKQSARRAEDAMLRETLALFQRFEALLPEKTTLDIDNGEEPRYKGKE</sequence>
<evidence type="ECO:0000256" key="4">
    <source>
        <dbReference type="ARBA" id="ARBA00022801"/>
    </source>
</evidence>
<keyword evidence="5" id="KW-0347">Helicase</keyword>
<reference evidence="12 13" key="1">
    <citation type="submission" date="2011-10" db="EMBL/GenBank/DDBJ databases">
        <title>The Genome Sequence of Lachnospiraceae bacterium ACC2.</title>
        <authorList>
            <consortium name="The Broad Institute Genome Sequencing Platform"/>
            <person name="Earl A."/>
            <person name="Ward D."/>
            <person name="Feldgarden M."/>
            <person name="Gevers D."/>
            <person name="Sizova M."/>
            <person name="Hazen A."/>
            <person name="Epstein S."/>
            <person name="Young S.K."/>
            <person name="Zeng Q."/>
            <person name="Gargeya S."/>
            <person name="Fitzgerald M."/>
            <person name="Haas B."/>
            <person name="Abouelleil A."/>
            <person name="Alvarado L."/>
            <person name="Arachchi H.M."/>
            <person name="Berlin A."/>
            <person name="Brown A."/>
            <person name="Chapman S.B."/>
            <person name="Chen Z."/>
            <person name="Dunbar C."/>
            <person name="Freedman E."/>
            <person name="Gearin G."/>
            <person name="Goldberg J."/>
            <person name="Griggs A."/>
            <person name="Gujja S."/>
            <person name="Heiman D."/>
            <person name="Howarth C."/>
            <person name="Larson L."/>
            <person name="Lui A."/>
            <person name="MacDonald P.J.P."/>
            <person name="Montmayeur A."/>
            <person name="Murphy C."/>
            <person name="Neiman D."/>
            <person name="Pearson M."/>
            <person name="Priest M."/>
            <person name="Roberts A."/>
            <person name="Saif S."/>
            <person name="Shea T."/>
            <person name="Shenoy N."/>
            <person name="Sisk P."/>
            <person name="Stolte C."/>
            <person name="Sykes S."/>
            <person name="Wortman J."/>
            <person name="Nusbaum C."/>
            <person name="Birren B."/>
        </authorList>
    </citation>
    <scope>NUCLEOTIDE SEQUENCE [LARGE SCALE GENOMIC DNA]</scope>
    <source>
        <strain evidence="12 13">ACC2</strain>
    </source>
</reference>
<evidence type="ECO:0000256" key="2">
    <source>
        <dbReference type="ARBA" id="ARBA00022741"/>
    </source>
</evidence>
<dbReference type="Pfam" id="PF02559">
    <property type="entry name" value="CarD_TRCF_RID"/>
    <property type="match status" value="1"/>
</dbReference>
<dbReference type="Pfam" id="PF17757">
    <property type="entry name" value="UvrB_inter"/>
    <property type="match status" value="1"/>
</dbReference>
<dbReference type="AlphaFoldDB" id="A0AA36Y5V3"/>
<dbReference type="GO" id="GO:0016787">
    <property type="term" value="F:hydrolase activity"/>
    <property type="evidence" value="ECO:0007669"/>
    <property type="project" value="UniProtKB-KW"/>
</dbReference>